<dbReference type="InterPro" id="IPR025194">
    <property type="entry name" value="RodZ-like_C"/>
</dbReference>
<dbReference type="Pfam" id="PF13464">
    <property type="entry name" value="RodZ_C"/>
    <property type="match status" value="1"/>
</dbReference>
<reference evidence="4" key="1">
    <citation type="submission" date="2012-06" db="EMBL/GenBank/DDBJ databases">
        <title>Genome analysis of multiple Granulibacter bethesdensis isolates demonstrates substantial genome diversity.</title>
        <authorList>
            <person name="Greenberg D.E."/>
            <person name="Porcella S.F."/>
            <person name="Zarember K."/>
            <person name="Zelazny A.M."/>
            <person name="Bruno D."/>
            <person name="Martens C."/>
            <person name="Barbian K.D."/>
            <person name="Jaske E."/>
            <person name="Holland S.M."/>
        </authorList>
    </citation>
    <scope>NUCLEOTIDE SEQUENCE [LARGE SCALE GENOMIC DNA]</scope>
    <source>
        <strain evidence="4">CGDNIH3</strain>
    </source>
</reference>
<dbReference type="EMBL" id="CP003181">
    <property type="protein sequence ID" value="AHJ62385.1"/>
    <property type="molecule type" value="Genomic_DNA"/>
</dbReference>
<accession>A0AAN0RCP9</accession>
<feature type="compositionally biased region" description="Low complexity" evidence="1">
    <location>
        <begin position="243"/>
        <end position="263"/>
    </location>
</feature>
<evidence type="ECO:0000313" key="4">
    <source>
        <dbReference type="Proteomes" id="UP000019438"/>
    </source>
</evidence>
<feature type="region of interest" description="Disordered" evidence="1">
    <location>
        <begin position="374"/>
        <end position="430"/>
    </location>
</feature>
<dbReference type="GO" id="GO:0003677">
    <property type="term" value="F:DNA binding"/>
    <property type="evidence" value="ECO:0007669"/>
    <property type="project" value="UniProtKB-KW"/>
</dbReference>
<name>A0AAN0RCP9_9PROT</name>
<feature type="compositionally biased region" description="Low complexity" evidence="1">
    <location>
        <begin position="387"/>
        <end position="404"/>
    </location>
</feature>
<dbReference type="Pfam" id="PF13413">
    <property type="entry name" value="HTH_25"/>
    <property type="match status" value="1"/>
</dbReference>
<feature type="compositionally biased region" description="Low complexity" evidence="1">
    <location>
        <begin position="161"/>
        <end position="188"/>
    </location>
</feature>
<dbReference type="PANTHER" id="PTHR34475">
    <property type="match status" value="1"/>
</dbReference>
<evidence type="ECO:0000256" key="1">
    <source>
        <dbReference type="SAM" id="MobiDB-lite"/>
    </source>
</evidence>
<dbReference type="PANTHER" id="PTHR34475:SF1">
    <property type="entry name" value="CYTOSKELETON PROTEIN RODZ"/>
    <property type="match status" value="1"/>
</dbReference>
<dbReference type="Proteomes" id="UP000019438">
    <property type="component" value="Chromosome"/>
</dbReference>
<proteinExistence type="predicted"/>
<gene>
    <name evidence="3" type="ORF">GbCGDNIH3_0603</name>
</gene>
<sequence>MGMRGPSSDAITGNAQTVGGELRAVREHLGWALEDIAASLRIRTAYLLAIEEGRIGDLPGTTYAMGFVRTYAASLGLDPDETVQRFKTEAGAGHHQQELHFPAPVPERGVPAGAVVLLGAVIAVAGYIGWYKLSANHPVPDAVQEVPEHLAPLARKEEAKTPVASPPVASATSQAQPSAPPSASSASPAPVPGAETHAAQIPSNGPASNGPAGAQAETAGASPPSRPAEHQAPGHQTSERAADAPIMSPSAMPPASSQPSLAAGQTTPSPGQSPGPDGVKPVASGADKTLHGIVLKASADAWMQVKSQNGTILLNKVMHAGESWAVPEAQAGQGPLLLTTGNAGGTQIVMDGHDLPPLGNNGAVRRNVPLETEALQKAAPSAIPDQSRSSVGSSVGSSGRSSVSPEPAHDRSSTVSSPAPRTEDQDNSAD</sequence>
<dbReference type="AlphaFoldDB" id="A0AAN0RCP9"/>
<dbReference type="KEGG" id="gbc:GbCGDNIH3_0603"/>
<feature type="region of interest" description="Disordered" evidence="1">
    <location>
        <begin position="156"/>
        <end position="284"/>
    </location>
</feature>
<protein>
    <submittedName>
        <fullName evidence="3">DNA-binding protein</fullName>
    </submittedName>
</protein>
<keyword evidence="3" id="KW-0238">DNA-binding</keyword>
<evidence type="ECO:0000313" key="3">
    <source>
        <dbReference type="EMBL" id="AHJ62385.1"/>
    </source>
</evidence>
<dbReference type="InterPro" id="IPR010982">
    <property type="entry name" value="Lambda_DNA-bd_dom_sf"/>
</dbReference>
<dbReference type="InterPro" id="IPR050400">
    <property type="entry name" value="Bact_Cytoskel_RodZ"/>
</dbReference>
<organism evidence="3 4">
    <name type="scientific">Granulibacter bethesdensis</name>
    <dbReference type="NCBI Taxonomy" id="364410"/>
    <lineage>
        <taxon>Bacteria</taxon>
        <taxon>Pseudomonadati</taxon>
        <taxon>Pseudomonadota</taxon>
        <taxon>Alphaproteobacteria</taxon>
        <taxon>Acetobacterales</taxon>
        <taxon>Acetobacteraceae</taxon>
        <taxon>Granulibacter</taxon>
    </lineage>
</organism>
<dbReference type="Gene3D" id="1.10.260.40">
    <property type="entry name" value="lambda repressor-like DNA-binding domains"/>
    <property type="match status" value="1"/>
</dbReference>
<evidence type="ECO:0000259" key="2">
    <source>
        <dbReference type="Pfam" id="PF13464"/>
    </source>
</evidence>
<feature type="domain" description="Cytoskeleton protein RodZ-like C-terminal" evidence="2">
    <location>
        <begin position="294"/>
        <end position="366"/>
    </location>
</feature>